<dbReference type="InterPro" id="IPR020084">
    <property type="entry name" value="NUDIX_hydrolase_CS"/>
</dbReference>
<dbReference type="InterPro" id="IPR020476">
    <property type="entry name" value="Nudix_hydrolase"/>
</dbReference>
<dbReference type="Proteomes" id="UP000649753">
    <property type="component" value="Unassembled WGS sequence"/>
</dbReference>
<evidence type="ECO:0000256" key="2">
    <source>
        <dbReference type="ARBA" id="ARBA00005582"/>
    </source>
</evidence>
<dbReference type="RefSeq" id="WP_192765594.1">
    <property type="nucleotide sequence ID" value="NZ_JADBEB010000001.1"/>
</dbReference>
<gene>
    <name evidence="6" type="ORF">H4W31_001042</name>
</gene>
<dbReference type="Pfam" id="PF00293">
    <property type="entry name" value="NUDIX"/>
    <property type="match status" value="1"/>
</dbReference>
<dbReference type="PRINTS" id="PR00502">
    <property type="entry name" value="NUDIXFAMILY"/>
</dbReference>
<dbReference type="SUPFAM" id="SSF55811">
    <property type="entry name" value="Nudix"/>
    <property type="match status" value="1"/>
</dbReference>
<organism evidence="6 7">
    <name type="scientific">Plantactinospora soyae</name>
    <dbReference type="NCBI Taxonomy" id="1544732"/>
    <lineage>
        <taxon>Bacteria</taxon>
        <taxon>Bacillati</taxon>
        <taxon>Actinomycetota</taxon>
        <taxon>Actinomycetes</taxon>
        <taxon>Micromonosporales</taxon>
        <taxon>Micromonosporaceae</taxon>
        <taxon>Plantactinospora</taxon>
    </lineage>
</organism>
<dbReference type="PANTHER" id="PTHR43046">
    <property type="entry name" value="GDP-MANNOSE MANNOSYL HYDROLASE"/>
    <property type="match status" value="1"/>
</dbReference>
<comment type="cofactor">
    <cofactor evidence="1">
        <name>Mg(2+)</name>
        <dbReference type="ChEBI" id="CHEBI:18420"/>
    </cofactor>
</comment>
<evidence type="ECO:0000256" key="3">
    <source>
        <dbReference type="ARBA" id="ARBA00022801"/>
    </source>
</evidence>
<dbReference type="Gene3D" id="3.90.79.10">
    <property type="entry name" value="Nucleoside Triphosphate Pyrophosphohydrolase"/>
    <property type="match status" value="1"/>
</dbReference>
<keyword evidence="3 4" id="KW-0378">Hydrolase</keyword>
<dbReference type="PANTHER" id="PTHR43046:SF2">
    <property type="entry name" value="8-OXO-DGTP DIPHOSPHATASE-RELATED"/>
    <property type="match status" value="1"/>
</dbReference>
<reference evidence="6" key="1">
    <citation type="submission" date="2020-10" db="EMBL/GenBank/DDBJ databases">
        <title>Sequencing the genomes of 1000 actinobacteria strains.</title>
        <authorList>
            <person name="Klenk H.-P."/>
        </authorList>
    </citation>
    <scope>NUCLEOTIDE SEQUENCE</scope>
    <source>
        <strain evidence="6">DSM 46832</strain>
    </source>
</reference>
<evidence type="ECO:0000313" key="7">
    <source>
        <dbReference type="Proteomes" id="UP000649753"/>
    </source>
</evidence>
<keyword evidence="7" id="KW-1185">Reference proteome</keyword>
<comment type="caution">
    <text evidence="6">The sequence shown here is derived from an EMBL/GenBank/DDBJ whole genome shotgun (WGS) entry which is preliminary data.</text>
</comment>
<dbReference type="PROSITE" id="PS00893">
    <property type="entry name" value="NUDIX_BOX"/>
    <property type="match status" value="1"/>
</dbReference>
<dbReference type="PROSITE" id="PS51462">
    <property type="entry name" value="NUDIX"/>
    <property type="match status" value="1"/>
</dbReference>
<evidence type="ECO:0000313" key="6">
    <source>
        <dbReference type="EMBL" id="MBE1485404.1"/>
    </source>
</evidence>
<proteinExistence type="inferred from homology"/>
<accession>A0A927M0M1</accession>
<sequence>MPVPPHIARLRAAVGSELLLLPSASVLPVDAADRLLLVRHRGHHDGWGLVGGAVEFGESPAEAAVREAREEIGVEVRLRRLLDVLGGPDYEVSYPNGDRVAYVTAAYEAEIVAGTPVADGDELTEVRWFERRELSDLPLSRFAGAVLRATGQLGAATSGPA</sequence>
<comment type="similarity">
    <text evidence="2 4">Belongs to the Nudix hydrolase family.</text>
</comment>
<evidence type="ECO:0000256" key="1">
    <source>
        <dbReference type="ARBA" id="ARBA00001946"/>
    </source>
</evidence>
<feature type="domain" description="Nudix hydrolase" evidence="5">
    <location>
        <begin position="19"/>
        <end position="152"/>
    </location>
</feature>
<dbReference type="InterPro" id="IPR000086">
    <property type="entry name" value="NUDIX_hydrolase_dom"/>
</dbReference>
<evidence type="ECO:0000256" key="4">
    <source>
        <dbReference type="RuleBase" id="RU003476"/>
    </source>
</evidence>
<dbReference type="EMBL" id="JADBEB010000001">
    <property type="protein sequence ID" value="MBE1485404.1"/>
    <property type="molecule type" value="Genomic_DNA"/>
</dbReference>
<name>A0A927M0M1_9ACTN</name>
<dbReference type="AlphaFoldDB" id="A0A927M0M1"/>
<dbReference type="InterPro" id="IPR015797">
    <property type="entry name" value="NUDIX_hydrolase-like_dom_sf"/>
</dbReference>
<protein>
    <submittedName>
        <fullName evidence="6">ADP-ribose pyrophosphatase YjhB (NUDIX family)</fullName>
    </submittedName>
</protein>
<dbReference type="GO" id="GO:0016787">
    <property type="term" value="F:hydrolase activity"/>
    <property type="evidence" value="ECO:0007669"/>
    <property type="project" value="UniProtKB-KW"/>
</dbReference>
<evidence type="ECO:0000259" key="5">
    <source>
        <dbReference type="PROSITE" id="PS51462"/>
    </source>
</evidence>